<reference evidence="1 2" key="1">
    <citation type="submission" date="2024-04" db="EMBL/GenBank/DDBJ databases">
        <authorList>
            <person name="Cremers G."/>
        </authorList>
    </citation>
    <scope>NUCLEOTIDE SEQUENCE [LARGE SCALE GENOMIC DNA]</scope>
    <source>
        <strain evidence="1">MeCH1-AG</strain>
    </source>
</reference>
<organism evidence="1 2">
    <name type="scientific">Candidatus Methylocalor cossyra</name>
    <dbReference type="NCBI Taxonomy" id="3108543"/>
    <lineage>
        <taxon>Bacteria</taxon>
        <taxon>Pseudomonadati</taxon>
        <taxon>Pseudomonadota</taxon>
        <taxon>Gammaproteobacteria</taxon>
        <taxon>Methylococcales</taxon>
        <taxon>Methylococcaceae</taxon>
        <taxon>Candidatus Methylocalor</taxon>
    </lineage>
</organism>
<gene>
    <name evidence="1" type="ORF">MECH1_V1_3151</name>
</gene>
<dbReference type="Proteomes" id="UP001497493">
    <property type="component" value="Chromosome"/>
</dbReference>
<protein>
    <submittedName>
        <fullName evidence="1">Uncharacterized protein</fullName>
    </submittedName>
</protein>
<proteinExistence type="predicted"/>
<evidence type="ECO:0000313" key="1">
    <source>
        <dbReference type="EMBL" id="CAL1241927.1"/>
    </source>
</evidence>
<keyword evidence="2" id="KW-1185">Reference proteome</keyword>
<sequence length="109" mass="12546">MTDPDDIRDLVSIEFIREWGISAELAAYHRDSGVDPAFIRERMRRLIRDCEDATPETPLFLATRALEEIAAGRCPSFHHRDDLRELLAAMRAARTVILAELTKRDTEEH</sequence>
<dbReference type="RefSeq" id="WP_348758397.1">
    <property type="nucleotide sequence ID" value="NZ_OZ026884.1"/>
</dbReference>
<evidence type="ECO:0000313" key="2">
    <source>
        <dbReference type="Proteomes" id="UP001497493"/>
    </source>
</evidence>
<dbReference type="EMBL" id="OZ026884">
    <property type="protein sequence ID" value="CAL1241927.1"/>
    <property type="molecule type" value="Genomic_DNA"/>
</dbReference>
<name>A0ABM9NMQ0_9GAMM</name>
<accession>A0ABM9NMQ0</accession>